<evidence type="ECO:0000256" key="1">
    <source>
        <dbReference type="ARBA" id="ARBA00023015"/>
    </source>
</evidence>
<organism evidence="6">
    <name type="scientific">Aspergillus niger</name>
    <dbReference type="NCBI Taxonomy" id="5061"/>
    <lineage>
        <taxon>Eukaryota</taxon>
        <taxon>Fungi</taxon>
        <taxon>Dikarya</taxon>
        <taxon>Ascomycota</taxon>
        <taxon>Pezizomycotina</taxon>
        <taxon>Eurotiomycetes</taxon>
        <taxon>Eurotiomycetidae</taxon>
        <taxon>Eurotiales</taxon>
        <taxon>Aspergillaceae</taxon>
        <taxon>Aspergillus</taxon>
        <taxon>Aspergillus subgen. Circumdati</taxon>
    </lineage>
</organism>
<feature type="domain" description="Xylanolytic transcriptional activator regulatory" evidence="5">
    <location>
        <begin position="465"/>
        <end position="552"/>
    </location>
</feature>
<dbReference type="VEuPathDB" id="FungiDB:An08g09370"/>
<dbReference type="KEGG" id="ang:An08g09370"/>
<dbReference type="PANTHER" id="PTHR47424:SF2">
    <property type="entry name" value="TRANSCRIPTION FACTOR DOMAIN-CONTAINING PROTEIN-RELATED"/>
    <property type="match status" value="1"/>
</dbReference>
<dbReference type="AlphaFoldDB" id="A0AAJ8BYE5"/>
<evidence type="ECO:0000256" key="2">
    <source>
        <dbReference type="ARBA" id="ARBA00023163"/>
    </source>
</evidence>
<name>A0AAJ8BYE5_ASPNG</name>
<dbReference type="InterPro" id="IPR007219">
    <property type="entry name" value="XnlR_reg_dom"/>
</dbReference>
<dbReference type="PANTHER" id="PTHR47424">
    <property type="entry name" value="REGULATORY PROTEIN GAL4"/>
    <property type="match status" value="1"/>
</dbReference>
<dbReference type="CDD" id="cd14654">
    <property type="entry name" value="ZIP_Gal4"/>
    <property type="match status" value="1"/>
</dbReference>
<dbReference type="Pfam" id="PF04082">
    <property type="entry name" value="Fungal_trans"/>
    <property type="match status" value="1"/>
</dbReference>
<reference evidence="6" key="2">
    <citation type="submission" date="2025-08" db="UniProtKB">
        <authorList>
            <consortium name="RefSeq"/>
        </authorList>
    </citation>
    <scope>IDENTIFICATION</scope>
</reference>
<evidence type="ECO:0000256" key="4">
    <source>
        <dbReference type="SAM" id="MobiDB-lite"/>
    </source>
</evidence>
<keyword evidence="2" id="KW-0804">Transcription</keyword>
<feature type="compositionally biased region" description="Polar residues" evidence="4">
    <location>
        <begin position="254"/>
        <end position="283"/>
    </location>
</feature>
<evidence type="ECO:0000259" key="5">
    <source>
        <dbReference type="Pfam" id="PF04082"/>
    </source>
</evidence>
<protein>
    <recommendedName>
        <fullName evidence="5">Xylanolytic transcriptional activator regulatory domain-containing protein</fullName>
    </recommendedName>
</protein>
<evidence type="ECO:0000256" key="3">
    <source>
        <dbReference type="ARBA" id="ARBA00023242"/>
    </source>
</evidence>
<dbReference type="InterPro" id="IPR005600">
    <property type="entry name" value="Gal4_dimer_dom"/>
</dbReference>
<keyword evidence="1" id="KW-0805">Transcription regulation</keyword>
<dbReference type="RefSeq" id="XP_059606205.1">
    <property type="nucleotide sequence ID" value="XM_059749299.1"/>
</dbReference>
<sequence>MLIAQRARGSWDRRFKGIVPHWLKPVGFKEAKGHHALNFLHKIGSPIVLNRFTAKRFVPPILLDTAAGWSNFPESSGVSGSGRLTGPHQREGHSTSSLDTQLKQACHEILKSRITICPCHLSHLHALRVVGCTRVMCGPQPNRHARNAVAGICALCHKFKRRCSYEKQTKTPLTRRYLNEVESELVRTKALLQQFMNNSKDGSNVTFGAPAEDMGQVSCVVDAAGSQLLSHPESSDRRTRPLGPPASPEVRSGHPTSQRATQETRTDQQLQYRSSVSETGPQTLSCLSLEPPSSPTNFEWDERNGNSNGERFVDGMASLTSAPHEGGYLGVASGAALLRATDAGISGTTEVSGLEQQSCIPNDQPPRIPFALSSLGQLEPFVDAYFSLFHRSYPIIHEATFRAQLMEVIPRPAGNAWQVLLFIVSAMGMWTTATQPTDADLGLFEAAKARLSIDMLETGNLVLVRRRVWHCLYIFDVGAIITFSRPFDFPDDGIDVALPMNIHDPDFTQATKSLPMSAEETTVYTHMRTQAAFHMATSKIYSKIISSPFPSASDLLDMDEKLIGCWLCDLPPYFRESVVQEPRLMARPGQSTTQDNHAQVDATIQRCLDAARESVELISNFWAQEQHNMMACWYGLYFLFQAILIPVICLRNDPQGPLATGWREQIHRAMSTLDSMALLNPTAYRCLSVIRSRCGTYLDTSTEGWGHPTEESPQTQLEHLYPLMWPTLEMAQLDGIDSVL</sequence>
<dbReference type="CDD" id="cd12148">
    <property type="entry name" value="fungal_TF_MHR"/>
    <property type="match status" value="1"/>
</dbReference>
<keyword evidence="3" id="KW-0539">Nucleus</keyword>
<evidence type="ECO:0000313" key="6">
    <source>
        <dbReference type="RefSeq" id="XP_059606205.1"/>
    </source>
</evidence>
<dbReference type="InterPro" id="IPR051127">
    <property type="entry name" value="Fungal_SecMet_Regulators"/>
</dbReference>
<accession>A0AAJ8BYE5</accession>
<feature type="region of interest" description="Disordered" evidence="4">
    <location>
        <begin position="228"/>
        <end position="304"/>
    </location>
</feature>
<proteinExistence type="predicted"/>
<feature type="region of interest" description="Disordered" evidence="4">
    <location>
        <begin position="78"/>
        <end position="97"/>
    </location>
</feature>
<dbReference type="GeneID" id="4983255"/>
<gene>
    <name evidence="6" type="ORF">An08g09370</name>
</gene>
<reference evidence="6" key="1">
    <citation type="submission" date="2025-02" db="EMBL/GenBank/DDBJ databases">
        <authorList>
            <consortium name="NCBI Genome Project"/>
        </authorList>
    </citation>
    <scope>NUCLEOTIDE SEQUENCE</scope>
</reference>